<dbReference type="PRINTS" id="PR00344">
    <property type="entry name" value="BCTRLSENSOR"/>
</dbReference>
<evidence type="ECO:0000313" key="11">
    <source>
        <dbReference type="Proteomes" id="UP000561326"/>
    </source>
</evidence>
<dbReference type="GO" id="GO:0000155">
    <property type="term" value="F:phosphorelay sensor kinase activity"/>
    <property type="evidence" value="ECO:0007669"/>
    <property type="project" value="InterPro"/>
</dbReference>
<keyword evidence="5" id="KW-0547">Nucleotide-binding</keyword>
<evidence type="ECO:0000256" key="7">
    <source>
        <dbReference type="ARBA" id="ARBA00022840"/>
    </source>
</evidence>
<evidence type="ECO:0000313" key="10">
    <source>
        <dbReference type="EMBL" id="NME98264.1"/>
    </source>
</evidence>
<dbReference type="RefSeq" id="WP_168975007.1">
    <property type="nucleotide sequence ID" value="NZ_JABAGO010000011.1"/>
</dbReference>
<feature type="domain" description="Histidine kinase" evidence="9">
    <location>
        <begin position="25"/>
        <end position="236"/>
    </location>
</feature>
<evidence type="ECO:0000256" key="6">
    <source>
        <dbReference type="ARBA" id="ARBA00022777"/>
    </source>
</evidence>
<dbReference type="SMART" id="SM00387">
    <property type="entry name" value="HATPase_c"/>
    <property type="match status" value="1"/>
</dbReference>
<gene>
    <name evidence="10" type="ORF">HF838_08320</name>
</gene>
<sequence length="244" mass="27951">MNEYNMCKEETVRERTPFIENVAMKLAHEVRNPLTTVRGYLQYFLETNGAEEKKADIVLNVLLPELDRANKFISDFLLFSRPFTPRKQYTYMNHLIREFQRYALTQFVLQDTDIILDLSPDVNKLPLHIDADQIAQVMFSLFINSIEAKEKSTMCITIQTKASNETVSVCFTDDGRGMDAYMLSQVFDPFFSAKRIGMGLGLPVSQKIIAMHGGTMKIRSRKGWGTAVTFTLPYAQDFVSGERM</sequence>
<dbReference type="InterPro" id="IPR036097">
    <property type="entry name" value="HisK_dim/P_sf"/>
</dbReference>
<evidence type="ECO:0000256" key="8">
    <source>
        <dbReference type="ARBA" id="ARBA00023012"/>
    </source>
</evidence>
<evidence type="ECO:0000256" key="4">
    <source>
        <dbReference type="ARBA" id="ARBA00022679"/>
    </source>
</evidence>
<keyword evidence="4" id="KW-0808">Transferase</keyword>
<accession>A0A848CLT1</accession>
<dbReference type="PROSITE" id="PS50109">
    <property type="entry name" value="HIS_KIN"/>
    <property type="match status" value="1"/>
</dbReference>
<dbReference type="Pfam" id="PF02518">
    <property type="entry name" value="HATPase_c"/>
    <property type="match status" value="1"/>
</dbReference>
<dbReference type="GO" id="GO:0005524">
    <property type="term" value="F:ATP binding"/>
    <property type="evidence" value="ECO:0007669"/>
    <property type="project" value="UniProtKB-KW"/>
</dbReference>
<keyword evidence="8" id="KW-0902">Two-component regulatory system</keyword>
<comment type="caution">
    <text evidence="10">The sequence shown here is derived from an EMBL/GenBank/DDBJ whole genome shotgun (WGS) entry which is preliminary data.</text>
</comment>
<dbReference type="CDD" id="cd00082">
    <property type="entry name" value="HisKA"/>
    <property type="match status" value="1"/>
</dbReference>
<dbReference type="Pfam" id="PF00512">
    <property type="entry name" value="HisKA"/>
    <property type="match status" value="1"/>
</dbReference>
<dbReference type="InterPro" id="IPR003661">
    <property type="entry name" value="HisK_dim/P_dom"/>
</dbReference>
<dbReference type="InterPro" id="IPR003594">
    <property type="entry name" value="HATPase_dom"/>
</dbReference>
<keyword evidence="6" id="KW-0418">Kinase</keyword>
<dbReference type="EMBL" id="JABAGO010000011">
    <property type="protein sequence ID" value="NME98264.1"/>
    <property type="molecule type" value="Genomic_DNA"/>
</dbReference>
<name>A0A848CLT1_ANEAE</name>
<proteinExistence type="predicted"/>
<dbReference type="Proteomes" id="UP000561326">
    <property type="component" value="Unassembled WGS sequence"/>
</dbReference>
<dbReference type="InterPro" id="IPR004358">
    <property type="entry name" value="Sig_transdc_His_kin-like_C"/>
</dbReference>
<dbReference type="AlphaFoldDB" id="A0A848CLT1"/>
<dbReference type="Gene3D" id="1.10.287.130">
    <property type="match status" value="1"/>
</dbReference>
<dbReference type="SMART" id="SM00388">
    <property type="entry name" value="HisKA"/>
    <property type="match status" value="1"/>
</dbReference>
<dbReference type="SUPFAM" id="SSF47384">
    <property type="entry name" value="Homodimeric domain of signal transducing histidine kinase"/>
    <property type="match status" value="1"/>
</dbReference>
<evidence type="ECO:0000256" key="1">
    <source>
        <dbReference type="ARBA" id="ARBA00000085"/>
    </source>
</evidence>
<keyword evidence="7" id="KW-0067">ATP-binding</keyword>
<evidence type="ECO:0000256" key="3">
    <source>
        <dbReference type="ARBA" id="ARBA00022553"/>
    </source>
</evidence>
<evidence type="ECO:0000259" key="9">
    <source>
        <dbReference type="PROSITE" id="PS50109"/>
    </source>
</evidence>
<dbReference type="SUPFAM" id="SSF55874">
    <property type="entry name" value="ATPase domain of HSP90 chaperone/DNA topoisomerase II/histidine kinase"/>
    <property type="match status" value="1"/>
</dbReference>
<evidence type="ECO:0000256" key="2">
    <source>
        <dbReference type="ARBA" id="ARBA00012438"/>
    </source>
</evidence>
<dbReference type="PANTHER" id="PTHR43547:SF2">
    <property type="entry name" value="HYBRID SIGNAL TRANSDUCTION HISTIDINE KINASE C"/>
    <property type="match status" value="1"/>
</dbReference>
<protein>
    <recommendedName>
        <fullName evidence="2">histidine kinase</fullName>
        <ecNumber evidence="2">2.7.13.3</ecNumber>
    </recommendedName>
</protein>
<dbReference type="InterPro" id="IPR005467">
    <property type="entry name" value="His_kinase_dom"/>
</dbReference>
<dbReference type="Gene3D" id="3.30.565.10">
    <property type="entry name" value="Histidine kinase-like ATPase, C-terminal domain"/>
    <property type="match status" value="1"/>
</dbReference>
<keyword evidence="3" id="KW-0597">Phosphoprotein</keyword>
<organism evidence="10 11">
    <name type="scientific">Aneurinibacillus aneurinilyticus</name>
    <name type="common">Bacillus aneurinolyticus</name>
    <dbReference type="NCBI Taxonomy" id="1391"/>
    <lineage>
        <taxon>Bacteria</taxon>
        <taxon>Bacillati</taxon>
        <taxon>Bacillota</taxon>
        <taxon>Bacilli</taxon>
        <taxon>Bacillales</taxon>
        <taxon>Paenibacillaceae</taxon>
        <taxon>Aneurinibacillus group</taxon>
        <taxon>Aneurinibacillus</taxon>
    </lineage>
</organism>
<reference evidence="10 11" key="1">
    <citation type="submission" date="2020-04" db="EMBL/GenBank/DDBJ databases">
        <authorList>
            <person name="Hitch T.C.A."/>
            <person name="Wylensek D."/>
            <person name="Clavel T."/>
        </authorList>
    </citation>
    <scope>NUCLEOTIDE SEQUENCE [LARGE SCALE GENOMIC DNA]</scope>
    <source>
        <strain evidence="10 11">WB01_D5_05</strain>
    </source>
</reference>
<dbReference type="InterPro" id="IPR036890">
    <property type="entry name" value="HATPase_C_sf"/>
</dbReference>
<dbReference type="PANTHER" id="PTHR43547">
    <property type="entry name" value="TWO-COMPONENT HISTIDINE KINASE"/>
    <property type="match status" value="1"/>
</dbReference>
<comment type="catalytic activity">
    <reaction evidence="1">
        <text>ATP + protein L-histidine = ADP + protein N-phospho-L-histidine.</text>
        <dbReference type="EC" id="2.7.13.3"/>
    </reaction>
</comment>
<evidence type="ECO:0000256" key="5">
    <source>
        <dbReference type="ARBA" id="ARBA00022741"/>
    </source>
</evidence>
<dbReference type="EC" id="2.7.13.3" evidence="2"/>